<accession>A0A8I7B333</accession>
<dbReference type="RefSeq" id="XP_044971399.1">
    <property type="nucleotide sequence ID" value="XM_045115464.1"/>
</dbReference>
<feature type="domain" description="DUF1618" evidence="2">
    <location>
        <begin position="201"/>
        <end position="345"/>
    </location>
</feature>
<protein>
    <recommendedName>
        <fullName evidence="6">DUF1618 domain-containing protein</fullName>
    </recommendedName>
</protein>
<dbReference type="PANTHER" id="PTHR33074">
    <property type="entry name" value="EXPRESSED PROTEIN-RELATED"/>
    <property type="match status" value="1"/>
</dbReference>
<proteinExistence type="predicted"/>
<dbReference type="AlphaFoldDB" id="A0A8I7B333"/>
<keyword evidence="1" id="KW-0812">Transmembrane</keyword>
<sequence length="668" mass="75673">MALPTLPFNPPTPPPPGFPDSAILCKTARVSADRNATTAGCRTEDGQAVEVSFWLVHPPGISHFSVNCPGINREYEAWLVCAEDAFVLFSLQYWGPARFFVYTAGKHPSLRLLPNPSLPYFGGQQFGLLPRGDGEHYALAFLRCKWSLQDDVCRFDAHVFSSETRAWTTRRAYLSDPADKPLCGRNDLFNQIRVGATSLGWFDNHHGILLLDHLFATHPVISIIPLPVATVGLPMPIKPDDKYIASEYFYNVACCHDLIKFVHIKYDDPHALARGSGWKATMWNMNVSGKNWCKGYTVDVDEISVDKSFSAKLPELWDDETQQLQLKKLMFHGPILSTLNDDLLYMMAKVKHDDDTAWTIAIDMKHAALKALAKFSVGPNQQLLTTACFSCVFPKYLNIPPGAEMYDPLEMHFKRMSLVQFVMQVQRTREWFRELDLFLDCDLPTYKESKPLLTECCPVSSLCVHIRALLKYATCTDEASNNMQHLLRAFEGFDMLLTESFNEQASDETLRSKIIVALPILDNLLHSMLPTVVPEGRCQGGVGIFEQYEKSGYTKKGHQSCGSTADKVCYSKKRNRAKKRTHKQQQEISKPNYFGGNVALNRWWYLGGYMLMSIGMLALCWMILTTLEVWTEPASSNLTLRSFGTKLSVIYKYYTDTWSEDGRSCRRC</sequence>
<evidence type="ECO:0000313" key="5">
    <source>
        <dbReference type="Proteomes" id="UP000011116"/>
    </source>
</evidence>
<dbReference type="Gramene" id="HORVU.MOREX.r3.1HG0048910.1">
    <property type="protein sequence ID" value="HORVU.MOREX.r3.1HG0048910.1"/>
    <property type="gene ID" value="HORVU.MOREX.r3.1HG0048910"/>
</dbReference>
<reference evidence="4" key="2">
    <citation type="submission" date="2020-10" db="EMBL/GenBank/DDBJ databases">
        <authorList>
            <person name="Scholz U."/>
            <person name="Mascher M."/>
            <person name="Fiebig A."/>
        </authorList>
    </citation>
    <scope>NUCLEOTIDE SEQUENCE [LARGE SCALE GENOMIC DNA]</scope>
    <source>
        <strain evidence="4">cv. Morex</strain>
    </source>
</reference>
<keyword evidence="1" id="KW-0472">Membrane</keyword>
<dbReference type="GeneID" id="123433671"/>
<dbReference type="Pfam" id="PF07762">
    <property type="entry name" value="DUF1618"/>
    <property type="match status" value="1"/>
</dbReference>
<dbReference type="KEGG" id="hvg:123433671"/>
<reference evidence="5" key="1">
    <citation type="journal article" date="2012" name="Nature">
        <title>A physical, genetic and functional sequence assembly of the barley genome.</title>
        <authorList>
            <consortium name="The International Barley Genome Sequencing Consortium"/>
            <person name="Mayer K.F."/>
            <person name="Waugh R."/>
            <person name="Brown J.W."/>
            <person name="Schulman A."/>
            <person name="Langridge P."/>
            <person name="Platzer M."/>
            <person name="Fincher G.B."/>
            <person name="Muehlbauer G.J."/>
            <person name="Sato K."/>
            <person name="Close T.J."/>
            <person name="Wise R.P."/>
            <person name="Stein N."/>
        </authorList>
    </citation>
    <scope>NUCLEOTIDE SEQUENCE [LARGE SCALE GENOMIC DNA]</scope>
    <source>
        <strain evidence="5">cv. Morex</strain>
    </source>
</reference>
<organism evidence="4 5">
    <name type="scientific">Hordeum vulgare subsp. vulgare</name>
    <name type="common">Domesticated barley</name>
    <dbReference type="NCBI Taxonomy" id="112509"/>
    <lineage>
        <taxon>Eukaryota</taxon>
        <taxon>Viridiplantae</taxon>
        <taxon>Streptophyta</taxon>
        <taxon>Embryophyta</taxon>
        <taxon>Tracheophyta</taxon>
        <taxon>Spermatophyta</taxon>
        <taxon>Magnoliopsida</taxon>
        <taxon>Liliopsida</taxon>
        <taxon>Poales</taxon>
        <taxon>Poaceae</taxon>
        <taxon>BOP clade</taxon>
        <taxon>Pooideae</taxon>
        <taxon>Triticodae</taxon>
        <taxon>Triticeae</taxon>
        <taxon>Hordeinae</taxon>
        <taxon>Hordeum</taxon>
    </lineage>
</organism>
<dbReference type="Pfam" id="PF25306">
    <property type="entry name" value="DUF7880"/>
    <property type="match status" value="1"/>
</dbReference>
<evidence type="ECO:0000256" key="1">
    <source>
        <dbReference type="SAM" id="Phobius"/>
    </source>
</evidence>
<dbReference type="InterPro" id="IPR057202">
    <property type="entry name" value="DUF7880"/>
</dbReference>
<dbReference type="Gramene" id="HORVU.MOREX.r3.1HG0048940.1">
    <property type="protein sequence ID" value="HORVU.MOREX.r3.1HG0048940.1"/>
    <property type="gene ID" value="HORVU.MOREX.r3.1HG0048940"/>
</dbReference>
<dbReference type="KEGG" id="hvg:123433687"/>
<dbReference type="Proteomes" id="UP000011116">
    <property type="component" value="Chromosome 1H"/>
</dbReference>
<dbReference type="GeneID" id="123433687"/>
<keyword evidence="5" id="KW-1185">Reference proteome</keyword>
<feature type="transmembrane region" description="Helical" evidence="1">
    <location>
        <begin position="603"/>
        <end position="624"/>
    </location>
</feature>
<evidence type="ECO:0000259" key="3">
    <source>
        <dbReference type="Pfam" id="PF25306"/>
    </source>
</evidence>
<keyword evidence="1" id="KW-1133">Transmembrane helix</keyword>
<dbReference type="RefSeq" id="XP_044971400.1">
    <property type="nucleotide sequence ID" value="XM_045115465.1"/>
</dbReference>
<evidence type="ECO:0000259" key="2">
    <source>
        <dbReference type="Pfam" id="PF07762"/>
    </source>
</evidence>
<dbReference type="PANTHER" id="PTHR33074:SF135">
    <property type="entry name" value="DUF1618 DOMAIN-CONTAINING PROTEIN"/>
    <property type="match status" value="1"/>
</dbReference>
<evidence type="ECO:0000313" key="4">
    <source>
        <dbReference type="EnsemblPlants" id="HORVU.MOREX.r3.1HG0048910.1"/>
    </source>
</evidence>
<feature type="domain" description="DUF7880" evidence="3">
    <location>
        <begin position="418"/>
        <end position="538"/>
    </location>
</feature>
<name>A0A8I7B333_HORVV</name>
<reference evidence="4" key="3">
    <citation type="submission" date="2022-01" db="UniProtKB">
        <authorList>
            <consortium name="EnsemblPlants"/>
        </authorList>
    </citation>
    <scope>IDENTIFICATION</scope>
    <source>
        <strain evidence="4">subsp. vulgare</strain>
    </source>
</reference>
<dbReference type="EnsemblPlants" id="HORVU.MOREX.r3.1HG0048940.1">
    <property type="protein sequence ID" value="HORVU.MOREX.r3.1HG0048940.1"/>
    <property type="gene ID" value="HORVU.MOREX.r3.1HG0048940"/>
</dbReference>
<evidence type="ECO:0008006" key="6">
    <source>
        <dbReference type="Google" id="ProtNLM"/>
    </source>
</evidence>
<dbReference type="OrthoDB" id="597802at2759"/>
<dbReference type="EnsemblPlants" id="HORVU.MOREX.r3.1HG0048910.1">
    <property type="protein sequence ID" value="HORVU.MOREX.r3.1HG0048910.1"/>
    <property type="gene ID" value="HORVU.MOREX.r3.1HG0048910"/>
</dbReference>
<dbReference type="InterPro" id="IPR011676">
    <property type="entry name" value="DUF1618"/>
</dbReference>